<gene>
    <name evidence="2" type="ORF">BTN85_1282</name>
</gene>
<keyword evidence="3" id="KW-1185">Reference proteome</keyword>
<keyword evidence="1" id="KW-0175">Coiled coil</keyword>
<evidence type="ECO:0000256" key="1">
    <source>
        <dbReference type="SAM" id="Coils"/>
    </source>
</evidence>
<dbReference type="Gene3D" id="1.20.5.170">
    <property type="match status" value="1"/>
</dbReference>
<sequence length="172" mass="20267">MGKTDSIKQRRVDVYLDSLERKKKWKKIAENQDDSLSKFIQKAVQYAIDHGGPNFKELGNKAKQIQELQNQINELKEEVKQKDMVIDKLEEEIEQYRTQKFTNQTFSGKRKHKKQLIDLLKNHKKLNGDEILQKLNIDPTNTEVVEGINKQLQNLEQYGLIEDTGNGWRWTQ</sequence>
<dbReference type="Proteomes" id="UP000185744">
    <property type="component" value="Unassembled WGS sequence"/>
</dbReference>
<dbReference type="STRING" id="1903181.BTN85_1282"/>
<comment type="caution">
    <text evidence="2">The sequence shown here is derived from an EMBL/GenBank/DDBJ whole genome shotgun (WGS) entry which is preliminary data.</text>
</comment>
<dbReference type="InParanoid" id="A0A1Q6DWN8"/>
<accession>A0A1Q6DWN8</accession>
<feature type="coiled-coil region" evidence="1">
    <location>
        <begin position="58"/>
        <end position="99"/>
    </location>
</feature>
<proteinExistence type="predicted"/>
<protein>
    <submittedName>
        <fullName evidence="2">Nuclease of RNase H fold RuvC/YqgF family</fullName>
    </submittedName>
</protein>
<organism evidence="2 3">
    <name type="scientific">Methanohalarchaeum thermophilum</name>
    <dbReference type="NCBI Taxonomy" id="1903181"/>
    <lineage>
        <taxon>Archaea</taxon>
        <taxon>Methanobacteriati</taxon>
        <taxon>Methanobacteriota</taxon>
        <taxon>Methanonatronarchaeia</taxon>
        <taxon>Methanonatronarchaeales</taxon>
        <taxon>Methanonatronarchaeaceae</taxon>
        <taxon>Candidatus Methanohalarchaeum</taxon>
    </lineage>
</organism>
<evidence type="ECO:0000313" key="2">
    <source>
        <dbReference type="EMBL" id="OKY78779.1"/>
    </source>
</evidence>
<evidence type="ECO:0000313" key="3">
    <source>
        <dbReference type="Proteomes" id="UP000185744"/>
    </source>
</evidence>
<name>A0A1Q6DWN8_METT1</name>
<reference evidence="2" key="1">
    <citation type="submission" date="2016-12" db="EMBL/GenBank/DDBJ databases">
        <title>Discovery of methanogenic haloarchaea.</title>
        <authorList>
            <person name="Sorokin D.Y."/>
            <person name="Makarova K.S."/>
            <person name="Abbas B."/>
            <person name="Ferrer M."/>
            <person name="Golyshin P.N."/>
        </authorList>
    </citation>
    <scope>NUCLEOTIDE SEQUENCE [LARGE SCALE GENOMIC DNA]</scope>
    <source>
        <strain evidence="2">HMET1</strain>
    </source>
</reference>
<dbReference type="AlphaFoldDB" id="A0A1Q6DWN8"/>
<dbReference type="EMBL" id="MSDW01000001">
    <property type="protein sequence ID" value="OKY78779.1"/>
    <property type="molecule type" value="Genomic_DNA"/>
</dbReference>